<dbReference type="EMBL" id="JAAALK010000283">
    <property type="protein sequence ID" value="KAG8076945.1"/>
    <property type="molecule type" value="Genomic_DNA"/>
</dbReference>
<organism evidence="2 3">
    <name type="scientific">Zizania palustris</name>
    <name type="common">Northern wild rice</name>
    <dbReference type="NCBI Taxonomy" id="103762"/>
    <lineage>
        <taxon>Eukaryota</taxon>
        <taxon>Viridiplantae</taxon>
        <taxon>Streptophyta</taxon>
        <taxon>Embryophyta</taxon>
        <taxon>Tracheophyta</taxon>
        <taxon>Spermatophyta</taxon>
        <taxon>Magnoliopsida</taxon>
        <taxon>Liliopsida</taxon>
        <taxon>Poales</taxon>
        <taxon>Poaceae</taxon>
        <taxon>BOP clade</taxon>
        <taxon>Oryzoideae</taxon>
        <taxon>Oryzeae</taxon>
        <taxon>Zizaniinae</taxon>
        <taxon>Zizania</taxon>
    </lineage>
</organism>
<accession>A0A8J5T7D1</accession>
<keyword evidence="3" id="KW-1185">Reference proteome</keyword>
<feature type="signal peptide" evidence="1">
    <location>
        <begin position="1"/>
        <end position="18"/>
    </location>
</feature>
<comment type="caution">
    <text evidence="2">The sequence shown here is derived from an EMBL/GenBank/DDBJ whole genome shotgun (WGS) entry which is preliminary data.</text>
</comment>
<protein>
    <submittedName>
        <fullName evidence="2">Uncharacterized protein</fullName>
    </submittedName>
</protein>
<gene>
    <name evidence="2" type="ORF">GUJ93_ZPchr0006g41351</name>
</gene>
<name>A0A8J5T7D1_ZIZPA</name>
<dbReference type="AlphaFoldDB" id="A0A8J5T7D1"/>
<keyword evidence="1" id="KW-0732">Signal</keyword>
<feature type="chain" id="PRO_5035415945" evidence="1">
    <location>
        <begin position="19"/>
        <end position="75"/>
    </location>
</feature>
<dbReference type="Proteomes" id="UP000729402">
    <property type="component" value="Unassembled WGS sequence"/>
</dbReference>
<evidence type="ECO:0000313" key="2">
    <source>
        <dbReference type="EMBL" id="KAG8076945.1"/>
    </source>
</evidence>
<dbReference type="EMBL" id="JAAALK010000283">
    <property type="protein sequence ID" value="KAG8076946.1"/>
    <property type="molecule type" value="Genomic_DNA"/>
</dbReference>
<evidence type="ECO:0000256" key="1">
    <source>
        <dbReference type="SAM" id="SignalP"/>
    </source>
</evidence>
<evidence type="ECO:0000313" key="3">
    <source>
        <dbReference type="Proteomes" id="UP000729402"/>
    </source>
</evidence>
<reference evidence="2" key="2">
    <citation type="submission" date="2021-02" db="EMBL/GenBank/DDBJ databases">
        <authorList>
            <person name="Kimball J.A."/>
            <person name="Haas M.W."/>
            <person name="Macchietto M."/>
            <person name="Kono T."/>
            <person name="Duquette J."/>
            <person name="Shao M."/>
        </authorList>
    </citation>
    <scope>NUCLEOTIDE SEQUENCE</scope>
    <source>
        <tissue evidence="2">Fresh leaf tissue</tissue>
    </source>
</reference>
<sequence length="75" mass="8529">MRQSVSTLLASAIMLFLAMFFTVPEQLQDVETLDDSRPARGALGDSKRPSYLREFVEAPVGRKYFIFQKSRTLPC</sequence>
<proteinExistence type="predicted"/>
<reference evidence="2" key="1">
    <citation type="journal article" date="2021" name="bioRxiv">
        <title>Whole Genome Assembly and Annotation of Northern Wild Rice, Zizania palustris L., Supports a Whole Genome Duplication in the Zizania Genus.</title>
        <authorList>
            <person name="Haas M."/>
            <person name="Kono T."/>
            <person name="Macchietto M."/>
            <person name="Millas R."/>
            <person name="McGilp L."/>
            <person name="Shao M."/>
            <person name="Duquette J."/>
            <person name="Hirsch C.N."/>
            <person name="Kimball J."/>
        </authorList>
    </citation>
    <scope>NUCLEOTIDE SEQUENCE</scope>
    <source>
        <tissue evidence="2">Fresh leaf tissue</tissue>
    </source>
</reference>